<dbReference type="InterPro" id="IPR000878">
    <property type="entry name" value="4pyrrol_Mease"/>
</dbReference>
<dbReference type="AlphaFoldDB" id="A0A1G2ANG3"/>
<keyword evidence="1 6" id="KW-0963">Cytoplasm</keyword>
<comment type="subcellular location">
    <subcellularLocation>
        <location evidence="6">Cytoplasm</location>
    </subcellularLocation>
</comment>
<accession>A0A1G2ANG3</accession>
<dbReference type="PANTHER" id="PTHR46111:SF1">
    <property type="entry name" value="RIBOSOMAL RNA SMALL SUBUNIT METHYLTRANSFERASE I"/>
    <property type="match status" value="1"/>
</dbReference>
<dbReference type="GO" id="GO:0070677">
    <property type="term" value="F:rRNA (cytosine-2'-O-)-methyltransferase activity"/>
    <property type="evidence" value="ECO:0007669"/>
    <property type="project" value="UniProtKB-UniRule"/>
</dbReference>
<gene>
    <name evidence="6" type="primary">rsmI</name>
    <name evidence="8" type="ORF">A3B74_02025</name>
</gene>
<evidence type="ECO:0000259" key="7">
    <source>
        <dbReference type="Pfam" id="PF00590"/>
    </source>
</evidence>
<dbReference type="SUPFAM" id="SSF53790">
    <property type="entry name" value="Tetrapyrrole methylase"/>
    <property type="match status" value="1"/>
</dbReference>
<dbReference type="PIRSF" id="PIRSF005917">
    <property type="entry name" value="MTase_YraL"/>
    <property type="match status" value="1"/>
</dbReference>
<keyword evidence="3 6" id="KW-0489">Methyltransferase</keyword>
<dbReference type="Gene3D" id="3.40.1010.10">
    <property type="entry name" value="Cobalt-precorrin-4 Transmethylase, Domain 1"/>
    <property type="match status" value="1"/>
</dbReference>
<dbReference type="NCBIfam" id="TIGR00096">
    <property type="entry name" value="16S rRNA (cytidine(1402)-2'-O)-methyltransferase"/>
    <property type="match status" value="1"/>
</dbReference>
<dbReference type="PANTHER" id="PTHR46111">
    <property type="entry name" value="RIBOSOMAL RNA SMALL SUBUNIT METHYLTRANSFERASE I"/>
    <property type="match status" value="1"/>
</dbReference>
<organism evidence="8 9">
    <name type="scientific">Candidatus Kerfeldbacteria bacterium RIFCSPHIGHO2_02_FULL_42_14</name>
    <dbReference type="NCBI Taxonomy" id="1798540"/>
    <lineage>
        <taxon>Bacteria</taxon>
        <taxon>Candidatus Kerfeldiibacteriota</taxon>
    </lineage>
</organism>
<dbReference type="InterPro" id="IPR014777">
    <property type="entry name" value="4pyrrole_Mease_sub1"/>
</dbReference>
<keyword evidence="5 6" id="KW-0949">S-adenosyl-L-methionine</keyword>
<comment type="caution">
    <text evidence="8">The sequence shown here is derived from an EMBL/GenBank/DDBJ whole genome shotgun (WGS) entry which is preliminary data.</text>
</comment>
<protein>
    <recommendedName>
        <fullName evidence="6">Ribosomal RNA small subunit methyltransferase I</fullName>
        <ecNumber evidence="6">2.1.1.198</ecNumber>
    </recommendedName>
    <alternativeName>
        <fullName evidence="6">16S rRNA 2'-O-ribose C1402 methyltransferase</fullName>
    </alternativeName>
    <alternativeName>
        <fullName evidence="6">rRNA (cytidine-2'-O-)-methyltransferase RsmI</fullName>
    </alternativeName>
</protein>
<evidence type="ECO:0000256" key="3">
    <source>
        <dbReference type="ARBA" id="ARBA00022603"/>
    </source>
</evidence>
<sequence>MSLYIVPTPIGNLADITLRALEILKSADLIVCEDTRHTSILLKHYNIQKPTESYHQHSSAAKEKLLLEKLKAGHHLALVSDAGTPGVSDPGQKLVQKAIEVGIEVIPLPGPSALITAVSGAGIPLSRFVFLGFIPHKKGRNKLFEYIAASELPCVVYESPHRIQKTLQQFVGILTKDRKMIVAKDISKRYERFIRGTADSILKEINAMEKVVGEFVIIIDRKSK</sequence>
<dbReference type="InterPro" id="IPR008189">
    <property type="entry name" value="rRNA_ssu_MeTfrase_I"/>
</dbReference>
<evidence type="ECO:0000256" key="2">
    <source>
        <dbReference type="ARBA" id="ARBA00022552"/>
    </source>
</evidence>
<dbReference type="FunFam" id="3.40.1010.10:FF:000007">
    <property type="entry name" value="Ribosomal RNA small subunit methyltransferase I"/>
    <property type="match status" value="1"/>
</dbReference>
<dbReference type="PROSITE" id="PS01296">
    <property type="entry name" value="RSMI"/>
    <property type="match status" value="1"/>
</dbReference>
<evidence type="ECO:0000313" key="8">
    <source>
        <dbReference type="EMBL" id="OGY78454.1"/>
    </source>
</evidence>
<evidence type="ECO:0000256" key="5">
    <source>
        <dbReference type="ARBA" id="ARBA00022691"/>
    </source>
</evidence>
<dbReference type="CDD" id="cd11648">
    <property type="entry name" value="RsmI"/>
    <property type="match status" value="1"/>
</dbReference>
<dbReference type="Proteomes" id="UP000177165">
    <property type="component" value="Unassembled WGS sequence"/>
</dbReference>
<comment type="catalytic activity">
    <reaction evidence="6">
        <text>cytidine(1402) in 16S rRNA + S-adenosyl-L-methionine = 2'-O-methylcytidine(1402) in 16S rRNA + S-adenosyl-L-homocysteine + H(+)</text>
        <dbReference type="Rhea" id="RHEA:42924"/>
        <dbReference type="Rhea" id="RHEA-COMP:10285"/>
        <dbReference type="Rhea" id="RHEA-COMP:10286"/>
        <dbReference type="ChEBI" id="CHEBI:15378"/>
        <dbReference type="ChEBI" id="CHEBI:57856"/>
        <dbReference type="ChEBI" id="CHEBI:59789"/>
        <dbReference type="ChEBI" id="CHEBI:74495"/>
        <dbReference type="ChEBI" id="CHEBI:82748"/>
        <dbReference type="EC" id="2.1.1.198"/>
    </reaction>
</comment>
<dbReference type="GO" id="GO:0005737">
    <property type="term" value="C:cytoplasm"/>
    <property type="evidence" value="ECO:0007669"/>
    <property type="project" value="UniProtKB-SubCell"/>
</dbReference>
<evidence type="ECO:0000313" key="9">
    <source>
        <dbReference type="Proteomes" id="UP000177165"/>
    </source>
</evidence>
<comment type="function">
    <text evidence="6">Catalyzes the 2'-O-methylation of the ribose of cytidine 1402 (C1402) in 16S rRNA.</text>
</comment>
<dbReference type="EC" id="2.1.1.198" evidence="6"/>
<evidence type="ECO:0000256" key="1">
    <source>
        <dbReference type="ARBA" id="ARBA00022490"/>
    </source>
</evidence>
<dbReference type="EMBL" id="MHKB01000015">
    <property type="protein sequence ID" value="OGY78454.1"/>
    <property type="molecule type" value="Genomic_DNA"/>
</dbReference>
<dbReference type="STRING" id="1798540.A3B74_02025"/>
<feature type="domain" description="Tetrapyrrole methylase" evidence="7">
    <location>
        <begin position="3"/>
        <end position="200"/>
    </location>
</feature>
<dbReference type="InterPro" id="IPR035996">
    <property type="entry name" value="4pyrrol_Methylase_sf"/>
</dbReference>
<reference evidence="8 9" key="1">
    <citation type="journal article" date="2016" name="Nat. Commun.">
        <title>Thousands of microbial genomes shed light on interconnected biogeochemical processes in an aquifer system.</title>
        <authorList>
            <person name="Anantharaman K."/>
            <person name="Brown C.T."/>
            <person name="Hug L.A."/>
            <person name="Sharon I."/>
            <person name="Castelle C.J."/>
            <person name="Probst A.J."/>
            <person name="Thomas B.C."/>
            <person name="Singh A."/>
            <person name="Wilkins M.J."/>
            <person name="Karaoz U."/>
            <person name="Brodie E.L."/>
            <person name="Williams K.H."/>
            <person name="Hubbard S.S."/>
            <person name="Banfield J.F."/>
        </authorList>
    </citation>
    <scope>NUCLEOTIDE SEQUENCE [LARGE SCALE GENOMIC DNA]</scope>
</reference>
<proteinExistence type="inferred from homology"/>
<dbReference type="Pfam" id="PF00590">
    <property type="entry name" value="TP_methylase"/>
    <property type="match status" value="1"/>
</dbReference>
<dbReference type="InterPro" id="IPR014776">
    <property type="entry name" value="4pyrrole_Mease_sub2"/>
</dbReference>
<keyword evidence="4 6" id="KW-0808">Transferase</keyword>
<evidence type="ECO:0000256" key="4">
    <source>
        <dbReference type="ARBA" id="ARBA00022679"/>
    </source>
</evidence>
<dbReference type="Gene3D" id="3.30.950.10">
    <property type="entry name" value="Methyltransferase, Cobalt-precorrin-4 Transmethylase, Domain 2"/>
    <property type="match status" value="1"/>
</dbReference>
<evidence type="ECO:0000256" key="6">
    <source>
        <dbReference type="HAMAP-Rule" id="MF_01877"/>
    </source>
</evidence>
<name>A0A1G2ANG3_9BACT</name>
<comment type="similarity">
    <text evidence="6">Belongs to the methyltransferase superfamily. RsmI family.</text>
</comment>
<dbReference type="InterPro" id="IPR018063">
    <property type="entry name" value="SAM_MeTrfase_RsmI_CS"/>
</dbReference>
<keyword evidence="2 6" id="KW-0698">rRNA processing</keyword>
<dbReference type="HAMAP" id="MF_01877">
    <property type="entry name" value="16SrRNA_methyltr_I"/>
    <property type="match status" value="1"/>
</dbReference>